<dbReference type="InterPro" id="IPR013078">
    <property type="entry name" value="His_Pase_superF_clade-1"/>
</dbReference>
<gene>
    <name evidence="5" type="ORF">GQS65_17130</name>
</gene>
<dbReference type="SUPFAM" id="SSF53254">
    <property type="entry name" value="Phosphoglycerate mutase-like"/>
    <property type="match status" value="1"/>
</dbReference>
<organism evidence="5 6">
    <name type="scientific">Halomarina oriensis</name>
    <dbReference type="NCBI Taxonomy" id="671145"/>
    <lineage>
        <taxon>Archaea</taxon>
        <taxon>Methanobacteriati</taxon>
        <taxon>Methanobacteriota</taxon>
        <taxon>Stenosarchaea group</taxon>
        <taxon>Halobacteria</taxon>
        <taxon>Halobacteriales</taxon>
        <taxon>Natronomonadaceae</taxon>
        <taxon>Halomarina</taxon>
    </lineage>
</organism>
<dbReference type="SMART" id="SM00855">
    <property type="entry name" value="PGAM"/>
    <property type="match status" value="1"/>
</dbReference>
<reference evidence="5 6" key="1">
    <citation type="submission" date="2019-12" db="EMBL/GenBank/DDBJ databases">
        <title>Halocatena pleomorpha gen. nov. sp. nov., an extremely halophilic archaeon of family Halobacteriaceae isolated from saltpan soil.</title>
        <authorList>
            <person name="Pal Y."/>
            <person name="Verma A."/>
            <person name="Krishnamurthi S."/>
            <person name="Kumar P."/>
        </authorList>
    </citation>
    <scope>NUCLEOTIDE SEQUENCE [LARGE SCALE GENOMIC DNA]</scope>
    <source>
        <strain evidence="5 6">JCM 16495</strain>
    </source>
</reference>
<keyword evidence="1" id="KW-0324">Glycolysis</keyword>
<feature type="binding site" evidence="4">
    <location>
        <position position="58"/>
    </location>
    <ligand>
        <name>substrate</name>
    </ligand>
</feature>
<protein>
    <submittedName>
        <fullName evidence="5">Histidine phosphatase family protein</fullName>
    </submittedName>
</protein>
<dbReference type="PANTHER" id="PTHR48100:SF1">
    <property type="entry name" value="HISTIDINE PHOSPHATASE FAMILY PROTEIN-RELATED"/>
    <property type="match status" value="1"/>
</dbReference>
<accession>A0A6B0GS98</accession>
<feature type="active site" description="Proton donor/acceptor" evidence="3">
    <location>
        <position position="85"/>
    </location>
</feature>
<dbReference type="Pfam" id="PF00300">
    <property type="entry name" value="His_Phos_1"/>
    <property type="match status" value="1"/>
</dbReference>
<dbReference type="RefSeq" id="WP_158205838.1">
    <property type="nucleotide sequence ID" value="NZ_WSZK01000030.1"/>
</dbReference>
<evidence type="ECO:0000256" key="2">
    <source>
        <dbReference type="ARBA" id="ARBA00023235"/>
    </source>
</evidence>
<dbReference type="InterPro" id="IPR001345">
    <property type="entry name" value="PG/BPGM_mutase_AS"/>
</dbReference>
<dbReference type="CDD" id="cd07067">
    <property type="entry name" value="HP_PGM_like"/>
    <property type="match status" value="1"/>
</dbReference>
<sequence length="207" mass="22686">MRLLLVRHGETAWNRAGRVQGWAPVGLTERGREQAERVGDHLAGAYDLTTVHGSDLRRARQTAAVLAAALDVSDGRLHTHPEWRERDFGVYQGLTDEEVLDADPDLVDRYRRGEVPPDEGPPSGESPRTFRERVLTGLRTVTDGDDRTRVVVTHNNPIVVVLSHVSGRSVQAGFDDFDVPNGSLSVVEWDATTETGGVAAVGLTEFE</sequence>
<evidence type="ECO:0000256" key="4">
    <source>
        <dbReference type="PIRSR" id="PIRSR613078-2"/>
    </source>
</evidence>
<comment type="caution">
    <text evidence="5">The sequence shown here is derived from an EMBL/GenBank/DDBJ whole genome shotgun (WGS) entry which is preliminary data.</text>
</comment>
<dbReference type="InterPro" id="IPR029033">
    <property type="entry name" value="His_PPase_superfam"/>
</dbReference>
<feature type="binding site" evidence="4">
    <location>
        <begin position="111"/>
        <end position="112"/>
    </location>
    <ligand>
        <name>substrate</name>
    </ligand>
</feature>
<dbReference type="EMBL" id="WSZK01000030">
    <property type="protein sequence ID" value="MWG36187.1"/>
    <property type="molecule type" value="Genomic_DNA"/>
</dbReference>
<feature type="binding site" evidence="4">
    <location>
        <begin position="7"/>
        <end position="14"/>
    </location>
    <ligand>
        <name>substrate</name>
    </ligand>
</feature>
<feature type="active site" description="Tele-phosphohistidine intermediate" evidence="3">
    <location>
        <position position="8"/>
    </location>
</feature>
<dbReference type="AlphaFoldDB" id="A0A6B0GS98"/>
<dbReference type="OrthoDB" id="304253at2157"/>
<dbReference type="PANTHER" id="PTHR48100">
    <property type="entry name" value="BROAD-SPECIFICITY PHOSPHATASE YOR283W-RELATED"/>
    <property type="match status" value="1"/>
</dbReference>
<dbReference type="Proteomes" id="UP000451471">
    <property type="component" value="Unassembled WGS sequence"/>
</dbReference>
<evidence type="ECO:0000256" key="3">
    <source>
        <dbReference type="PIRSR" id="PIRSR613078-1"/>
    </source>
</evidence>
<dbReference type="GO" id="GO:0005737">
    <property type="term" value="C:cytoplasm"/>
    <property type="evidence" value="ECO:0007669"/>
    <property type="project" value="TreeGrafter"/>
</dbReference>
<keyword evidence="6" id="KW-1185">Reference proteome</keyword>
<keyword evidence="2" id="KW-0413">Isomerase</keyword>
<proteinExistence type="predicted"/>
<evidence type="ECO:0000313" key="5">
    <source>
        <dbReference type="EMBL" id="MWG36187.1"/>
    </source>
</evidence>
<name>A0A6B0GS98_9EURY</name>
<evidence type="ECO:0000313" key="6">
    <source>
        <dbReference type="Proteomes" id="UP000451471"/>
    </source>
</evidence>
<dbReference type="Gene3D" id="3.40.50.1240">
    <property type="entry name" value="Phosphoglycerate mutase-like"/>
    <property type="match status" value="1"/>
</dbReference>
<dbReference type="GO" id="GO:0016791">
    <property type="term" value="F:phosphatase activity"/>
    <property type="evidence" value="ECO:0007669"/>
    <property type="project" value="TreeGrafter"/>
</dbReference>
<dbReference type="PROSITE" id="PS00175">
    <property type="entry name" value="PG_MUTASE"/>
    <property type="match status" value="1"/>
</dbReference>
<evidence type="ECO:0000256" key="1">
    <source>
        <dbReference type="ARBA" id="ARBA00023152"/>
    </source>
</evidence>
<dbReference type="InterPro" id="IPR050275">
    <property type="entry name" value="PGM_Phosphatase"/>
</dbReference>